<reference evidence="1 2" key="1">
    <citation type="submission" date="2018-03" db="EMBL/GenBank/DDBJ databases">
        <title>Genomic Encyclopedia of Archaeal and Bacterial Type Strains, Phase II (KMG-II): from individual species to whole genera.</title>
        <authorList>
            <person name="Goeker M."/>
        </authorList>
    </citation>
    <scope>NUCLEOTIDE SEQUENCE [LARGE SCALE GENOMIC DNA]</scope>
    <source>
        <strain evidence="1 2">DSM 100346</strain>
    </source>
</reference>
<evidence type="ECO:0000313" key="1">
    <source>
        <dbReference type="EMBL" id="PWJ60378.1"/>
    </source>
</evidence>
<evidence type="ECO:0000313" key="2">
    <source>
        <dbReference type="Proteomes" id="UP000245880"/>
    </source>
</evidence>
<protein>
    <submittedName>
        <fullName evidence="1">Uncharacterized protein</fullName>
    </submittedName>
</protein>
<gene>
    <name evidence="1" type="ORF">CLV98_101562</name>
</gene>
<dbReference type="AlphaFoldDB" id="A0A316AS82"/>
<accession>A0A316AS82</accession>
<keyword evidence="2" id="KW-1185">Reference proteome</keyword>
<sequence length="82" mass="9491">MVRTLYSWERSCVERNDKGGNSKVESAIPKQCFFCPCLYTTASYFIIVYGSGKKRFLFDLILKLVLVKPLRSLHGPWIVPFK</sequence>
<dbReference type="Proteomes" id="UP000245880">
    <property type="component" value="Unassembled WGS sequence"/>
</dbReference>
<organism evidence="1 2">
    <name type="scientific">Dyadobacter jejuensis</name>
    <dbReference type="NCBI Taxonomy" id="1082580"/>
    <lineage>
        <taxon>Bacteria</taxon>
        <taxon>Pseudomonadati</taxon>
        <taxon>Bacteroidota</taxon>
        <taxon>Cytophagia</taxon>
        <taxon>Cytophagales</taxon>
        <taxon>Spirosomataceae</taxon>
        <taxon>Dyadobacter</taxon>
    </lineage>
</organism>
<name>A0A316AS82_9BACT</name>
<dbReference type="EMBL" id="QGDT01000001">
    <property type="protein sequence ID" value="PWJ60378.1"/>
    <property type="molecule type" value="Genomic_DNA"/>
</dbReference>
<comment type="caution">
    <text evidence="1">The sequence shown here is derived from an EMBL/GenBank/DDBJ whole genome shotgun (WGS) entry which is preliminary data.</text>
</comment>
<proteinExistence type="predicted"/>